<dbReference type="Proteomes" id="UP000683139">
    <property type="component" value="Unassembled WGS sequence"/>
</dbReference>
<proteinExistence type="predicted"/>
<dbReference type="RefSeq" id="WP_213517385.1">
    <property type="nucleotide sequence ID" value="NZ_BOSE01000006.1"/>
</dbReference>
<evidence type="ECO:0000313" key="1">
    <source>
        <dbReference type="EMBL" id="GIP17746.1"/>
    </source>
</evidence>
<dbReference type="EMBL" id="BOSE01000006">
    <property type="protein sequence ID" value="GIP17746.1"/>
    <property type="molecule type" value="Genomic_DNA"/>
</dbReference>
<name>A0A919YST0_9BACL</name>
<protein>
    <submittedName>
        <fullName evidence="1">Uncharacterized protein</fullName>
    </submittedName>
</protein>
<accession>A0A919YST0</accession>
<gene>
    <name evidence="1" type="ORF">J40TS1_33880</name>
</gene>
<dbReference type="AlphaFoldDB" id="A0A919YST0"/>
<evidence type="ECO:0000313" key="2">
    <source>
        <dbReference type="Proteomes" id="UP000683139"/>
    </source>
</evidence>
<keyword evidence="2" id="KW-1185">Reference proteome</keyword>
<comment type="caution">
    <text evidence="1">The sequence shown here is derived from an EMBL/GenBank/DDBJ whole genome shotgun (WGS) entry which is preliminary data.</text>
</comment>
<sequence length="115" mass="13312">MKVYVNGKFEKLEFNFNGVNCAQDVIGNQDGLQFFHYNEEVDAYECDQSTFDYWKKALADHEELEEKKQELITIYGSEIVYAAINEAGDYDFDDQPAVYIAALEELQKEKPHPAE</sequence>
<reference evidence="1" key="1">
    <citation type="submission" date="2021-03" db="EMBL/GenBank/DDBJ databases">
        <title>Antimicrobial resistance genes in bacteria isolated from Japanese honey, and their potential for conferring macrolide and lincosamide resistance in the American foulbrood pathogen Paenibacillus larvae.</title>
        <authorList>
            <person name="Okamoto M."/>
            <person name="Kumagai M."/>
            <person name="Kanamori H."/>
            <person name="Takamatsu D."/>
        </authorList>
    </citation>
    <scope>NUCLEOTIDE SEQUENCE</scope>
    <source>
        <strain evidence="1">J40TS1</strain>
    </source>
</reference>
<organism evidence="1 2">
    <name type="scientific">Paenibacillus montaniterrae</name>
    <dbReference type="NCBI Taxonomy" id="429341"/>
    <lineage>
        <taxon>Bacteria</taxon>
        <taxon>Bacillati</taxon>
        <taxon>Bacillota</taxon>
        <taxon>Bacilli</taxon>
        <taxon>Bacillales</taxon>
        <taxon>Paenibacillaceae</taxon>
        <taxon>Paenibacillus</taxon>
    </lineage>
</organism>